<reference evidence="3 4" key="1">
    <citation type="submission" date="2024-12" db="EMBL/GenBank/DDBJ databases">
        <title>The coexistence of Mycolicibacterium septicum and Mycolicibacterium nivoides in clinical samples.</title>
        <authorList>
            <person name="Wang C."/>
            <person name="Feng Y."/>
            <person name="Zong Z."/>
        </authorList>
    </citation>
    <scope>NUCLEOTIDE SEQUENCE [LARGE SCALE GENOMIC DNA]</scope>
    <source>
        <strain evidence="3 4">120309</strain>
    </source>
</reference>
<dbReference type="Proteomes" id="UP001635816">
    <property type="component" value="Unassembled WGS sequence"/>
</dbReference>
<proteinExistence type="predicted"/>
<dbReference type="InterPro" id="IPR018392">
    <property type="entry name" value="LysM"/>
</dbReference>
<dbReference type="PROSITE" id="PS51782">
    <property type="entry name" value="LYSM"/>
    <property type="match status" value="1"/>
</dbReference>
<evidence type="ECO:0000313" key="3">
    <source>
        <dbReference type="EMBL" id="MFN6543990.1"/>
    </source>
</evidence>
<dbReference type="InterPro" id="IPR036779">
    <property type="entry name" value="LysM_dom_sf"/>
</dbReference>
<dbReference type="RefSeq" id="WP_409543416.1">
    <property type="nucleotide sequence ID" value="NZ_JBKBDD010000004.1"/>
</dbReference>
<sequence length="1532" mass="165346">MATSVGWDRDQVAGPGAASPDSDITAVSRFRDNMEVWWTGPDNVVHGGFWYDDGQDWKGPYALPGPVGSTPAGGLAAASRINTSMEAWWIGADTSVRGAFWYDDGKGWRAYHDPVALPTAAAPTSGMAALSRIDTSMEIWWIGINGSVQGAFWYKGQHNDAWQRYELAPLGKAAQTSGIAAASRIDTAMEIWWVGPKGSVEGGYYYATDTKPWQTYTLAPEGSASQTHSIAAVARRPKSMDVVWITRDGGVAGAFWNEGDDWAPYPDAIAEAGSASTTGGLAAVSRTESSIEAWWIGTDGSVQGAAWNEGVGWRRYDDPVSGPGTASKTSGLAAMSRTEATTEVWWIADDGSVQLAVRDETSGPFSFRILRPDDLVHLEIDVVGCRLSTASSVVPTPTPVADTYVVKAGDSLWDLARRFYNDPFKYHLIAKANHLVNPNLIFVDQRLTIPRLTPPPPPRSQIVAVEKDAHMIVHFGVQNIFEEWFPKTSFPNDDQQPSAVSRARAANSSRVVFELPPKTRIDYTASGVLAALSTFGLRVAPLALPRATATDARPDSAKGANGVPTAPKPDQTAIEAPYRLVLSPNQKYGGFTHSAEAHTAEGDTSRVELWHTRLGVRTTKDNAFVRIDEDDAEHRTVRPIWTRDRDTNPVPPATGFNGSLAPDDRGLIVAQSADAQEVEPEPFAVNRLYLSSLGAWLDWRVTWDESLYPNRPKLSAYRHLATQGRDQYVRVEKPIYLFPFGHRATMITITERKIKLKTADPAAYLYQRTYIVLRERTRRYDDANGTVRPPTNLPFVSVSIDPVVSPDLDEISAPALPFVPAVGGKPFGWKITGVDHAGRQITMTTALVAVPRNGTAFGKALETWQNKVVKETQFPELVHPIDVGGAEVAFAPETNRGDTTSRVQYIEFSGSATDDTSTPSMLKAHIAIPSLTTLNGGSKPIGVTYRKEYVDNGFPANQSEIFLNLDPADTTKLDFSGGSDKGGGFIEPSTAITALSRKHGAVGDNGTNTVGPGIDQGTFDPAKFIGNAGPKLFGLLSLVDILQTGRPLDEAPKLIANQLGFAASVPAEYANLQLALQKSVKTLQSDVGNPGTPDALKQRSQALLAQANSALQALNGHTPDHLVQAIAQADMGKAVTEANAILATLTKTRDLASSPDLAAFLRSMVQRSLQSLESVLKIAQSADNLRKALKTASEGGVVRYDWFPQIKGWPGQNDGDHIFHPNDVNGLAISVEVRTPKDGKPQSDISAQLRDFELRLLPSDDPLITMRFGRLGFRVATGGKPEVDVLFTNMTFGGVLSFIEKLRQVIPFDGFADPPYVDVTPEAARAGFDLALPSLAIGVFSLENIRLGADCRVPFLGEAVTVGFFFCTKEAPFRLTVLAIGGGGWVGIRLAPKGLVLLEMGLEAGASLSVDLGVASGSVSVMIGVYLRLEDDEGKLTAYFRIRGEVEVLGIASASITLELSMTYNTKTGKLTGRASLVVEIEVAFFSASVEITCERTIATRDGDPALIDIMPPDEGGQDMWKNYYTSFAIGA</sequence>
<dbReference type="Gene3D" id="3.10.350.10">
    <property type="entry name" value="LysM domain"/>
    <property type="match status" value="1"/>
</dbReference>
<feature type="domain" description="LysM" evidence="2">
    <location>
        <begin position="402"/>
        <end position="449"/>
    </location>
</feature>
<dbReference type="Gene3D" id="2.120.10.70">
    <property type="entry name" value="Fucose-specific lectin"/>
    <property type="match status" value="2"/>
</dbReference>
<evidence type="ECO:0000259" key="2">
    <source>
        <dbReference type="PROSITE" id="PS51782"/>
    </source>
</evidence>
<feature type="region of interest" description="Disordered" evidence="1">
    <location>
        <begin position="1"/>
        <end position="22"/>
    </location>
</feature>
<dbReference type="PANTHER" id="PTHR34700:SF4">
    <property type="entry name" value="PHAGE-LIKE ELEMENT PBSX PROTEIN XKDP"/>
    <property type="match status" value="1"/>
</dbReference>
<comment type="caution">
    <text evidence="3">The sequence shown here is derived from an EMBL/GenBank/DDBJ whole genome shotgun (WGS) entry which is preliminary data.</text>
</comment>
<dbReference type="SUPFAM" id="SSF89372">
    <property type="entry name" value="Fucose-specific lectin"/>
    <property type="match status" value="2"/>
</dbReference>
<feature type="region of interest" description="Disordered" evidence="1">
    <location>
        <begin position="549"/>
        <end position="571"/>
    </location>
</feature>
<dbReference type="SMART" id="SM00257">
    <property type="entry name" value="LysM"/>
    <property type="match status" value="1"/>
</dbReference>
<dbReference type="PANTHER" id="PTHR34700">
    <property type="entry name" value="POTASSIUM BINDING PROTEIN KBP"/>
    <property type="match status" value="1"/>
</dbReference>
<dbReference type="SUPFAM" id="SSF54106">
    <property type="entry name" value="LysM domain"/>
    <property type="match status" value="1"/>
</dbReference>
<accession>A0ABW9L8I7</accession>
<evidence type="ECO:0000256" key="1">
    <source>
        <dbReference type="SAM" id="MobiDB-lite"/>
    </source>
</evidence>
<name>A0ABW9L8I7_9MYCO</name>
<keyword evidence="4" id="KW-1185">Reference proteome</keyword>
<dbReference type="EMBL" id="JBKBDD010000004">
    <property type="protein sequence ID" value="MFN6543990.1"/>
    <property type="molecule type" value="Genomic_DNA"/>
</dbReference>
<protein>
    <submittedName>
        <fullName evidence="3">LysM peptidoglycan-binding domain-containing protein</fullName>
    </submittedName>
</protein>
<dbReference type="CDD" id="cd00118">
    <property type="entry name" value="LysM"/>
    <property type="match status" value="1"/>
</dbReference>
<dbReference type="InterPro" id="IPR052196">
    <property type="entry name" value="Bact_Kbp"/>
</dbReference>
<gene>
    <name evidence="3" type="ORF">ACK4CT_12440</name>
</gene>
<organism evidence="3 4">
    <name type="scientific">Mycolicibacterium nivoides</name>
    <dbReference type="NCBI Taxonomy" id="2487344"/>
    <lineage>
        <taxon>Bacteria</taxon>
        <taxon>Bacillati</taxon>
        <taxon>Actinomycetota</taxon>
        <taxon>Actinomycetes</taxon>
        <taxon>Mycobacteriales</taxon>
        <taxon>Mycobacteriaceae</taxon>
        <taxon>Mycolicibacterium</taxon>
    </lineage>
</organism>
<dbReference type="Pfam" id="PF01476">
    <property type="entry name" value="LysM"/>
    <property type="match status" value="1"/>
</dbReference>
<evidence type="ECO:0000313" key="4">
    <source>
        <dbReference type="Proteomes" id="UP001635816"/>
    </source>
</evidence>